<feature type="compositionally biased region" description="Acidic residues" evidence="4">
    <location>
        <begin position="566"/>
        <end position="579"/>
    </location>
</feature>
<dbReference type="Proteomes" id="UP001213681">
    <property type="component" value="Unassembled WGS sequence"/>
</dbReference>
<feature type="compositionally biased region" description="Basic and acidic residues" evidence="4">
    <location>
        <begin position="648"/>
        <end position="672"/>
    </location>
</feature>
<gene>
    <name evidence="5" type="ORF">N7458_008160</name>
</gene>
<feature type="compositionally biased region" description="Polar residues" evidence="4">
    <location>
        <begin position="271"/>
        <end position="285"/>
    </location>
</feature>
<evidence type="ECO:0000313" key="5">
    <source>
        <dbReference type="EMBL" id="KAJ5444288.1"/>
    </source>
</evidence>
<feature type="compositionally biased region" description="Polar residues" evidence="4">
    <location>
        <begin position="760"/>
        <end position="772"/>
    </location>
</feature>
<evidence type="ECO:0000256" key="3">
    <source>
        <dbReference type="ARBA" id="ARBA00023242"/>
    </source>
</evidence>
<feature type="compositionally biased region" description="Low complexity" evidence="4">
    <location>
        <begin position="703"/>
        <end position="718"/>
    </location>
</feature>
<feature type="compositionally biased region" description="Basic and acidic residues" evidence="4">
    <location>
        <begin position="580"/>
        <end position="590"/>
    </location>
</feature>
<feature type="region of interest" description="Disordered" evidence="4">
    <location>
        <begin position="618"/>
        <end position="800"/>
    </location>
</feature>
<comment type="subcellular location">
    <subcellularLocation>
        <location evidence="1">Nucleus</location>
        <location evidence="1">Nucleolus</location>
    </subcellularLocation>
</comment>
<feature type="region of interest" description="Disordered" evidence="4">
    <location>
        <begin position="1"/>
        <end position="285"/>
    </location>
</feature>
<feature type="compositionally biased region" description="Basic and acidic residues" evidence="4">
    <location>
        <begin position="192"/>
        <end position="209"/>
    </location>
</feature>
<dbReference type="RefSeq" id="XP_056764368.1">
    <property type="nucleotide sequence ID" value="XM_056911542.1"/>
</dbReference>
<dbReference type="GeneID" id="81601785"/>
<reference evidence="5" key="2">
    <citation type="journal article" date="2023" name="IMA Fungus">
        <title>Comparative genomic study of the Penicillium genus elucidates a diverse pangenome and 15 lateral gene transfer events.</title>
        <authorList>
            <person name="Petersen C."/>
            <person name="Sorensen T."/>
            <person name="Nielsen M.R."/>
            <person name="Sondergaard T.E."/>
            <person name="Sorensen J.L."/>
            <person name="Fitzpatrick D.A."/>
            <person name="Frisvad J.C."/>
            <person name="Nielsen K.L."/>
        </authorList>
    </citation>
    <scope>NUCLEOTIDE SEQUENCE</scope>
    <source>
        <strain evidence="5">IBT 16125</strain>
    </source>
</reference>
<keyword evidence="2" id="KW-0597">Phosphoprotein</keyword>
<comment type="caution">
    <text evidence="5">The sequence shown here is derived from an EMBL/GenBank/DDBJ whole genome shotgun (WGS) entry which is preliminary data.</text>
</comment>
<evidence type="ECO:0000256" key="2">
    <source>
        <dbReference type="ARBA" id="ARBA00022553"/>
    </source>
</evidence>
<dbReference type="AlphaFoldDB" id="A0AAD6C265"/>
<evidence type="ECO:0000256" key="1">
    <source>
        <dbReference type="ARBA" id="ARBA00004604"/>
    </source>
</evidence>
<keyword evidence="3" id="KW-0539">Nucleus</keyword>
<evidence type="ECO:0000256" key="4">
    <source>
        <dbReference type="SAM" id="MobiDB-lite"/>
    </source>
</evidence>
<organism evidence="5 6">
    <name type="scientific">Penicillium daleae</name>
    <dbReference type="NCBI Taxonomy" id="63821"/>
    <lineage>
        <taxon>Eukaryota</taxon>
        <taxon>Fungi</taxon>
        <taxon>Dikarya</taxon>
        <taxon>Ascomycota</taxon>
        <taxon>Pezizomycotina</taxon>
        <taxon>Eurotiomycetes</taxon>
        <taxon>Eurotiomycetidae</taxon>
        <taxon>Eurotiales</taxon>
        <taxon>Aspergillaceae</taxon>
        <taxon>Penicillium</taxon>
    </lineage>
</organism>
<proteinExistence type="predicted"/>
<dbReference type="Pfam" id="PF04615">
    <property type="entry name" value="Utp14"/>
    <property type="match status" value="1"/>
</dbReference>
<keyword evidence="6" id="KW-1185">Reference proteome</keyword>
<feature type="compositionally biased region" description="Basic and acidic residues" evidence="4">
    <location>
        <begin position="618"/>
        <end position="640"/>
    </location>
</feature>
<feature type="compositionally biased region" description="Basic and acidic residues" evidence="4">
    <location>
        <begin position="494"/>
        <end position="513"/>
    </location>
</feature>
<dbReference type="PANTHER" id="PTHR14150">
    <property type="entry name" value="U3 SMALL NUCLEOLAR RNA-ASSOCIATED PROTEIN 14"/>
    <property type="match status" value="1"/>
</dbReference>
<feature type="region of interest" description="Disordered" evidence="4">
    <location>
        <begin position="481"/>
        <end position="603"/>
    </location>
</feature>
<feature type="compositionally biased region" description="Basic residues" evidence="4">
    <location>
        <begin position="138"/>
        <end position="151"/>
    </location>
</feature>
<feature type="compositionally biased region" description="Acidic residues" evidence="4">
    <location>
        <begin position="157"/>
        <end position="180"/>
    </location>
</feature>
<feature type="compositionally biased region" description="Basic and acidic residues" evidence="4">
    <location>
        <begin position="50"/>
        <end position="65"/>
    </location>
</feature>
<dbReference type="InterPro" id="IPR006709">
    <property type="entry name" value="SSU_processome_Utp14"/>
</dbReference>
<evidence type="ECO:0000313" key="6">
    <source>
        <dbReference type="Proteomes" id="UP001213681"/>
    </source>
</evidence>
<dbReference type="EMBL" id="JAPVEA010000007">
    <property type="protein sequence ID" value="KAJ5444288.1"/>
    <property type="molecule type" value="Genomic_DNA"/>
</dbReference>
<feature type="compositionally biased region" description="Basic and acidic residues" evidence="4">
    <location>
        <begin position="537"/>
        <end position="557"/>
    </location>
</feature>
<dbReference type="GO" id="GO:0006364">
    <property type="term" value="P:rRNA processing"/>
    <property type="evidence" value="ECO:0007669"/>
    <property type="project" value="InterPro"/>
</dbReference>
<protein>
    <submittedName>
        <fullName evidence="5">Uncharacterized protein</fullName>
    </submittedName>
</protein>
<reference evidence="5" key="1">
    <citation type="submission" date="2022-12" db="EMBL/GenBank/DDBJ databases">
        <authorList>
            <person name="Petersen C."/>
        </authorList>
    </citation>
    <scope>NUCLEOTIDE SEQUENCE</scope>
    <source>
        <strain evidence="5">IBT 16125</strain>
    </source>
</reference>
<dbReference type="PANTHER" id="PTHR14150:SF12">
    <property type="entry name" value="U3 SMALL NUCLEOLAR RNA-ASSOCIATED PROTEIN 14 HOMOLOG A"/>
    <property type="match status" value="1"/>
</dbReference>
<feature type="compositionally biased region" description="Acidic residues" evidence="4">
    <location>
        <begin position="673"/>
        <end position="682"/>
    </location>
</feature>
<sequence>MPRQQTQSRAPKDRGARKPPAQRGPKGRGLDALSRAEEQIPTKLGVRRNRLGDYDDGEWRKRPTGDEEDEDNEERPNYKRRRTDASDEGGSDSEGHQWKLGQVDSDDDESLDSDEALGSSDEERFEGFTFRGSSSNKSKPKPKKTEKKKRAAISLSEDVDESEEEASDEEEDDEDDEDGIDLITAWDMNTAAEEKAAQKAADKTRRAAEAEDSDEESGSEGDSEDGPSDDDTDLSLSDDDAEAQKSGLSKLQDFVNSMRADGSRKPKQRSQEQGTPTEYGLTSSRKLTVADLLPSITDSRLKSSLKHVDAAPQATKSGIPGKLDAPLAKRQQDKLDRAAAYEKSKETLDRWLEAVKANRKAEHLTFPLPDPDVQQFHRLDVAKPKTDLETTIQEILVESGLAEANGKSAEDQVQGFEELKARTLPIEEIQARRAELRKRRDLLFREEVRAKRIKKIKSKAYRRVHRKERERLEQQERQALLEAGVDLDEAERDENERKRAEARMGSKHRDSKWAKSNKQTGRTAWDEEARNSAADLAMREEELRKRIEGKRVSRGDEDYLGSSSSESEDEDPWASDAEDRENRKLREKLAALEGDASDDEVKGPHSALFSMKFMKNAEAARKEQNDAELRRLNRELHGEESQSDAESETGRRKFGQSEKTEAKSQARVLPKDDLEDAIDSDDESRQRQPEQDVNIIVDRPPKQKSAAAATSKATPRSTQKMFSQEKEPSAEEENPWLVQTERTNRRRTGTDAQETIDISLDSQQPEVSQTKTSAKKGKTVKAVSSQQREGNDSDDDNNVPVLLKNHDLVKRAFAGDEVVQDFEQEKMDTIAEEGDKVVDNTLEGWGSWAGDGISNREKKRQKRNFTKVEGVKPEKRKDAKLSRVIINEKRIQKNKKYMARQLPHEFETKAQYERSLRMPIGPEWSTKETYQASTKPRVMIKQGIIKPMEKPTL</sequence>
<feature type="compositionally biased region" description="Acidic residues" evidence="4">
    <location>
        <begin position="210"/>
        <end position="241"/>
    </location>
</feature>
<feature type="region of interest" description="Disordered" evidence="4">
    <location>
        <begin position="303"/>
        <end position="328"/>
    </location>
</feature>
<name>A0AAD6C265_9EURO</name>
<accession>A0AAD6C265</accession>
<dbReference type="GO" id="GO:0032040">
    <property type="term" value="C:small-subunit processome"/>
    <property type="evidence" value="ECO:0007669"/>
    <property type="project" value="InterPro"/>
</dbReference>
<feature type="compositionally biased region" description="Acidic residues" evidence="4">
    <location>
        <begin position="104"/>
        <end position="115"/>
    </location>
</feature>